<gene>
    <name evidence="4" type="ORF">B4U80_14093</name>
</gene>
<evidence type="ECO:0000256" key="1">
    <source>
        <dbReference type="SAM" id="MobiDB-lite"/>
    </source>
</evidence>
<keyword evidence="2" id="KW-0732">Signal</keyword>
<evidence type="ECO:0000256" key="2">
    <source>
        <dbReference type="SAM" id="SignalP"/>
    </source>
</evidence>
<keyword evidence="5" id="KW-1185">Reference proteome</keyword>
<feature type="region of interest" description="Disordered" evidence="1">
    <location>
        <begin position="91"/>
        <end position="129"/>
    </location>
</feature>
<feature type="chain" id="PRO_5019331371" description="BPTI/Kunitz inhibitor domain-containing protein" evidence="2">
    <location>
        <begin position="21"/>
        <end position="129"/>
    </location>
</feature>
<feature type="compositionally biased region" description="Low complexity" evidence="1">
    <location>
        <begin position="98"/>
        <end position="129"/>
    </location>
</feature>
<sequence length="129" mass="14331">MKLTFVFSIIALMTLNLVFADDEDDDKDPRCTGNIKIGKCFFRFLPSFYYDIKTKKCVELESGKCVKQSLLGGLLKPKDFVFLEQCQSKCETDDEEATTTAKPETTTVTTGTTPPQTTTVKTGTTPPPK</sequence>
<dbReference type="VEuPathDB" id="VectorBase:LDEU010173"/>
<dbReference type="InterPro" id="IPR036880">
    <property type="entry name" value="Kunitz_BPTI_sf"/>
</dbReference>
<protein>
    <recommendedName>
        <fullName evidence="3">BPTI/Kunitz inhibitor domain-containing protein</fullName>
    </recommendedName>
</protein>
<dbReference type="SUPFAM" id="SSF57362">
    <property type="entry name" value="BPTI-like"/>
    <property type="match status" value="1"/>
</dbReference>
<organism evidence="4 5">
    <name type="scientific">Leptotrombidium deliense</name>
    <dbReference type="NCBI Taxonomy" id="299467"/>
    <lineage>
        <taxon>Eukaryota</taxon>
        <taxon>Metazoa</taxon>
        <taxon>Ecdysozoa</taxon>
        <taxon>Arthropoda</taxon>
        <taxon>Chelicerata</taxon>
        <taxon>Arachnida</taxon>
        <taxon>Acari</taxon>
        <taxon>Acariformes</taxon>
        <taxon>Trombidiformes</taxon>
        <taxon>Prostigmata</taxon>
        <taxon>Anystina</taxon>
        <taxon>Parasitengona</taxon>
        <taxon>Trombiculoidea</taxon>
        <taxon>Trombiculidae</taxon>
        <taxon>Leptotrombidium</taxon>
    </lineage>
</organism>
<dbReference type="Gene3D" id="4.10.410.10">
    <property type="entry name" value="Pancreatic trypsin inhibitor Kunitz domain"/>
    <property type="match status" value="1"/>
</dbReference>
<feature type="signal peptide" evidence="2">
    <location>
        <begin position="1"/>
        <end position="20"/>
    </location>
</feature>
<dbReference type="InterPro" id="IPR002223">
    <property type="entry name" value="Kunitz_BPTI"/>
</dbReference>
<dbReference type="EMBL" id="NCKV01010511">
    <property type="protein sequence ID" value="RWS21867.1"/>
    <property type="molecule type" value="Genomic_DNA"/>
</dbReference>
<proteinExistence type="predicted"/>
<name>A0A443S2W4_9ACAR</name>
<evidence type="ECO:0000313" key="5">
    <source>
        <dbReference type="Proteomes" id="UP000288716"/>
    </source>
</evidence>
<dbReference type="GO" id="GO:0004867">
    <property type="term" value="F:serine-type endopeptidase inhibitor activity"/>
    <property type="evidence" value="ECO:0007669"/>
    <property type="project" value="InterPro"/>
</dbReference>
<feature type="domain" description="BPTI/Kunitz inhibitor" evidence="3">
    <location>
        <begin position="31"/>
        <end position="90"/>
    </location>
</feature>
<evidence type="ECO:0000313" key="4">
    <source>
        <dbReference type="EMBL" id="RWS21867.1"/>
    </source>
</evidence>
<dbReference type="Proteomes" id="UP000288716">
    <property type="component" value="Unassembled WGS sequence"/>
</dbReference>
<reference evidence="4 5" key="1">
    <citation type="journal article" date="2018" name="Gigascience">
        <title>Genomes of trombidid mites reveal novel predicted allergens and laterally-transferred genes associated with secondary metabolism.</title>
        <authorList>
            <person name="Dong X."/>
            <person name="Chaisiri K."/>
            <person name="Xia D."/>
            <person name="Armstrong S.D."/>
            <person name="Fang Y."/>
            <person name="Donnelly M.J."/>
            <person name="Kadowaki T."/>
            <person name="McGarry J.W."/>
            <person name="Darby A.C."/>
            <person name="Makepeace B.L."/>
        </authorList>
    </citation>
    <scope>NUCLEOTIDE SEQUENCE [LARGE SCALE GENOMIC DNA]</scope>
    <source>
        <strain evidence="4">UoL-UT</strain>
    </source>
</reference>
<accession>A0A443S2W4</accession>
<dbReference type="PROSITE" id="PS50279">
    <property type="entry name" value="BPTI_KUNITZ_2"/>
    <property type="match status" value="1"/>
</dbReference>
<dbReference type="AlphaFoldDB" id="A0A443S2W4"/>
<evidence type="ECO:0000259" key="3">
    <source>
        <dbReference type="PROSITE" id="PS50279"/>
    </source>
</evidence>
<comment type="caution">
    <text evidence="4">The sequence shown here is derived from an EMBL/GenBank/DDBJ whole genome shotgun (WGS) entry which is preliminary data.</text>
</comment>